<protein>
    <recommendedName>
        <fullName evidence="16">Cytochrome P450</fullName>
    </recommendedName>
</protein>
<evidence type="ECO:0000313" key="14">
    <source>
        <dbReference type="EMBL" id="KAJ8953897.1"/>
    </source>
</evidence>
<dbReference type="Proteomes" id="UP001162162">
    <property type="component" value="Unassembled WGS sequence"/>
</dbReference>
<keyword evidence="7" id="KW-0256">Endoplasmic reticulum</keyword>
<evidence type="ECO:0008006" key="16">
    <source>
        <dbReference type="Google" id="ProtNLM"/>
    </source>
</evidence>
<comment type="cofactor">
    <cofactor evidence="1">
        <name>heme</name>
        <dbReference type="ChEBI" id="CHEBI:30413"/>
    </cofactor>
</comment>
<dbReference type="EMBL" id="JAPWTK010000052">
    <property type="protein sequence ID" value="KAJ8953897.1"/>
    <property type="molecule type" value="Genomic_DNA"/>
</dbReference>
<reference evidence="14" key="1">
    <citation type="journal article" date="2023" name="Insect Mol. Biol.">
        <title>Genome sequencing provides insights into the evolution of gene families encoding plant cell wall-degrading enzymes in longhorned beetles.</title>
        <authorList>
            <person name="Shin N.R."/>
            <person name="Okamura Y."/>
            <person name="Kirsch R."/>
            <person name="Pauchet Y."/>
        </authorList>
    </citation>
    <scope>NUCLEOTIDE SEQUENCE</scope>
    <source>
        <strain evidence="14">AMC_N1</strain>
    </source>
</reference>
<comment type="subcellular location">
    <subcellularLocation>
        <location evidence="3">Endoplasmic reticulum membrane</location>
        <topology evidence="3">Peripheral membrane protein</topology>
    </subcellularLocation>
    <subcellularLocation>
        <location evidence="2">Microsome membrane</location>
        <topology evidence="2">Peripheral membrane protein</topology>
    </subcellularLocation>
</comment>
<evidence type="ECO:0000256" key="3">
    <source>
        <dbReference type="ARBA" id="ARBA00004406"/>
    </source>
</evidence>
<dbReference type="InterPro" id="IPR001128">
    <property type="entry name" value="Cyt_P450"/>
</dbReference>
<dbReference type="GO" id="GO:0016705">
    <property type="term" value="F:oxidoreductase activity, acting on paired donors, with incorporation or reduction of molecular oxygen"/>
    <property type="evidence" value="ECO:0007669"/>
    <property type="project" value="InterPro"/>
</dbReference>
<evidence type="ECO:0000256" key="1">
    <source>
        <dbReference type="ARBA" id="ARBA00001971"/>
    </source>
</evidence>
<keyword evidence="10" id="KW-0408">Iron</keyword>
<comment type="caution">
    <text evidence="14">The sequence shown here is derived from an EMBL/GenBank/DDBJ whole genome shotgun (WGS) entry which is preliminary data.</text>
</comment>
<dbReference type="AlphaFoldDB" id="A0AAV8YR68"/>
<organism evidence="14 15">
    <name type="scientific">Aromia moschata</name>
    <dbReference type="NCBI Taxonomy" id="1265417"/>
    <lineage>
        <taxon>Eukaryota</taxon>
        <taxon>Metazoa</taxon>
        <taxon>Ecdysozoa</taxon>
        <taxon>Arthropoda</taxon>
        <taxon>Hexapoda</taxon>
        <taxon>Insecta</taxon>
        <taxon>Pterygota</taxon>
        <taxon>Neoptera</taxon>
        <taxon>Endopterygota</taxon>
        <taxon>Coleoptera</taxon>
        <taxon>Polyphaga</taxon>
        <taxon>Cucujiformia</taxon>
        <taxon>Chrysomeloidea</taxon>
        <taxon>Cerambycidae</taxon>
        <taxon>Cerambycinae</taxon>
        <taxon>Callichromatini</taxon>
        <taxon>Aromia</taxon>
    </lineage>
</organism>
<feature type="transmembrane region" description="Helical" evidence="13">
    <location>
        <begin position="6"/>
        <end position="26"/>
    </location>
</feature>
<evidence type="ECO:0000256" key="12">
    <source>
        <dbReference type="ARBA" id="ARBA00023136"/>
    </source>
</evidence>
<evidence type="ECO:0000256" key="4">
    <source>
        <dbReference type="ARBA" id="ARBA00010617"/>
    </source>
</evidence>
<evidence type="ECO:0000256" key="2">
    <source>
        <dbReference type="ARBA" id="ARBA00004174"/>
    </source>
</evidence>
<dbReference type="InterPro" id="IPR036396">
    <property type="entry name" value="Cyt_P450_sf"/>
</dbReference>
<keyword evidence="13" id="KW-0812">Transmembrane</keyword>
<name>A0AAV8YR68_9CUCU</name>
<evidence type="ECO:0000256" key="6">
    <source>
        <dbReference type="ARBA" id="ARBA00022723"/>
    </source>
</evidence>
<keyword evidence="12 13" id="KW-0472">Membrane</keyword>
<evidence type="ECO:0000256" key="9">
    <source>
        <dbReference type="ARBA" id="ARBA00023002"/>
    </source>
</evidence>
<proteinExistence type="inferred from homology"/>
<dbReference type="Pfam" id="PF00067">
    <property type="entry name" value="p450"/>
    <property type="match status" value="1"/>
</dbReference>
<keyword evidence="9" id="KW-0560">Oxidoreductase</keyword>
<gene>
    <name evidence="14" type="ORF">NQ318_019137</name>
</gene>
<comment type="similarity">
    <text evidence="4">Belongs to the cytochrome P450 family.</text>
</comment>
<keyword evidence="6" id="KW-0479">Metal-binding</keyword>
<evidence type="ECO:0000256" key="13">
    <source>
        <dbReference type="SAM" id="Phobius"/>
    </source>
</evidence>
<evidence type="ECO:0000256" key="11">
    <source>
        <dbReference type="ARBA" id="ARBA00023033"/>
    </source>
</evidence>
<dbReference type="PRINTS" id="PR00464">
    <property type="entry name" value="EP450II"/>
</dbReference>
<keyword evidence="11" id="KW-0503">Monooxygenase</keyword>
<accession>A0AAV8YR68</accession>
<dbReference type="SUPFAM" id="SSF48264">
    <property type="entry name" value="Cytochrome P450"/>
    <property type="match status" value="1"/>
</dbReference>
<dbReference type="InterPro" id="IPR050476">
    <property type="entry name" value="Insect_CytP450_Detox"/>
</dbReference>
<dbReference type="PANTHER" id="PTHR24292:SF54">
    <property type="entry name" value="CYP9F3-RELATED"/>
    <property type="match status" value="1"/>
</dbReference>
<evidence type="ECO:0000313" key="15">
    <source>
        <dbReference type="Proteomes" id="UP001162162"/>
    </source>
</evidence>
<dbReference type="GO" id="GO:0020037">
    <property type="term" value="F:heme binding"/>
    <property type="evidence" value="ECO:0007669"/>
    <property type="project" value="InterPro"/>
</dbReference>
<dbReference type="Gene3D" id="1.10.630.10">
    <property type="entry name" value="Cytochrome P450"/>
    <property type="match status" value="1"/>
</dbReference>
<keyword evidence="13" id="KW-1133">Transmembrane helix</keyword>
<evidence type="ECO:0000256" key="5">
    <source>
        <dbReference type="ARBA" id="ARBA00022617"/>
    </source>
</evidence>
<dbReference type="PANTHER" id="PTHR24292">
    <property type="entry name" value="CYTOCHROME P450"/>
    <property type="match status" value="1"/>
</dbReference>
<dbReference type="GO" id="GO:0004497">
    <property type="term" value="F:monooxygenase activity"/>
    <property type="evidence" value="ECO:0007669"/>
    <property type="project" value="UniProtKB-KW"/>
</dbReference>
<evidence type="ECO:0000256" key="7">
    <source>
        <dbReference type="ARBA" id="ARBA00022824"/>
    </source>
</evidence>
<keyword evidence="15" id="KW-1185">Reference proteome</keyword>
<dbReference type="GO" id="GO:0005506">
    <property type="term" value="F:iron ion binding"/>
    <property type="evidence" value="ECO:0007669"/>
    <property type="project" value="InterPro"/>
</dbReference>
<sequence length="309" mass="36072">MLVTVTVIALMPLLFYYFVVRTYTYWTDKGVKQGKPLWLFGDSWGIFFKLQNFSEMIQYVYSQCPGTRYSGIYQFLIPTLVIKDPDLIKQVTVKDFDHFVDHRTFISEDTDPLGGKNLLFLKGQKWREMRAILSPSFTASKMRSMFELISECAENFVQYFLDKNEDTVPMEVKDSCTRYANDVIATTAFGVKVDSMREPDNEFYLMGKDMSSPLSGFLDNLKFFGYFIAPRLYKVSKRWKPPKALKIYLKSSSLAPRSRTFFMDMVDRTIKIREEQGIVRPDMIHLMMEARKGIDTELTFTQQSDMSKK</sequence>
<evidence type="ECO:0000256" key="10">
    <source>
        <dbReference type="ARBA" id="ARBA00023004"/>
    </source>
</evidence>
<keyword evidence="5" id="KW-0349">Heme</keyword>
<dbReference type="InterPro" id="IPR002402">
    <property type="entry name" value="Cyt_P450_E_grp-II"/>
</dbReference>
<dbReference type="GO" id="GO:0005789">
    <property type="term" value="C:endoplasmic reticulum membrane"/>
    <property type="evidence" value="ECO:0007669"/>
    <property type="project" value="UniProtKB-SubCell"/>
</dbReference>
<keyword evidence="8" id="KW-0492">Microsome</keyword>
<evidence type="ECO:0000256" key="8">
    <source>
        <dbReference type="ARBA" id="ARBA00022848"/>
    </source>
</evidence>